<dbReference type="PANTHER" id="PTHR33755">
    <property type="entry name" value="TOXIN PARE1-RELATED"/>
    <property type="match status" value="1"/>
</dbReference>
<reference evidence="3" key="1">
    <citation type="submission" date="2009-10" db="EMBL/GenBank/DDBJ databases">
        <title>Diversity of trophic interactions inside an arsenic-rich microbial ecosystem.</title>
        <authorList>
            <person name="Bertin P.N."/>
            <person name="Heinrich-Salmeron A."/>
            <person name="Pelletier E."/>
            <person name="Goulhen-Chollet F."/>
            <person name="Arsene-Ploetze F."/>
            <person name="Gallien S."/>
            <person name="Calteau A."/>
            <person name="Vallenet D."/>
            <person name="Casiot C."/>
            <person name="Chane-Woon-Ming B."/>
            <person name="Giloteaux L."/>
            <person name="Barakat M."/>
            <person name="Bonnefoy V."/>
            <person name="Bruneel O."/>
            <person name="Chandler M."/>
            <person name="Cleiss J."/>
            <person name="Duran R."/>
            <person name="Elbaz-Poulichet F."/>
            <person name="Fonknechten N."/>
            <person name="Lauga B."/>
            <person name="Mornico D."/>
            <person name="Ortet P."/>
            <person name="Schaeffer C."/>
            <person name="Siguier P."/>
            <person name="Alexander Thil Smith A."/>
            <person name="Van Dorsselaer A."/>
            <person name="Weissenbach J."/>
            <person name="Medigue C."/>
            <person name="Le Paslier D."/>
        </authorList>
    </citation>
    <scope>NUCLEOTIDE SEQUENCE</scope>
</reference>
<dbReference type="AlphaFoldDB" id="E6QQG8"/>
<organism evidence="3">
    <name type="scientific">mine drainage metagenome</name>
    <dbReference type="NCBI Taxonomy" id="410659"/>
    <lineage>
        <taxon>unclassified sequences</taxon>
        <taxon>metagenomes</taxon>
        <taxon>ecological metagenomes</taxon>
    </lineage>
</organism>
<keyword evidence="2" id="KW-1277">Toxin-antitoxin system</keyword>
<evidence type="ECO:0008006" key="4">
    <source>
        <dbReference type="Google" id="ProtNLM"/>
    </source>
</evidence>
<accession>E6QQG8</accession>
<comment type="caution">
    <text evidence="3">The sequence shown here is derived from an EMBL/GenBank/DDBJ whole genome shotgun (WGS) entry which is preliminary data.</text>
</comment>
<dbReference type="Pfam" id="PF05016">
    <property type="entry name" value="ParE_toxin"/>
    <property type="match status" value="1"/>
</dbReference>
<dbReference type="Gene3D" id="3.30.2310.20">
    <property type="entry name" value="RelE-like"/>
    <property type="match status" value="1"/>
</dbReference>
<proteinExistence type="inferred from homology"/>
<evidence type="ECO:0000256" key="2">
    <source>
        <dbReference type="ARBA" id="ARBA00022649"/>
    </source>
</evidence>
<gene>
    <name evidence="3" type="ORF">CARN7_0218</name>
</gene>
<sequence length="102" mass="11530">MKVNYQPLSVANIQDIKQYYLDEGGHSLALRMIQLIRAEIALLSEHPYKAPAYEFAPGVRRLVVASGSYLVFYRVTQAVEILHVRRSERVRATGKDLDSNPG</sequence>
<dbReference type="InterPro" id="IPR007712">
    <property type="entry name" value="RelE/ParE_toxin"/>
</dbReference>
<evidence type="ECO:0000313" key="3">
    <source>
        <dbReference type="EMBL" id="CBI09489.1"/>
    </source>
</evidence>
<dbReference type="EMBL" id="CABR01000033">
    <property type="protein sequence ID" value="CBI09489.1"/>
    <property type="molecule type" value="Genomic_DNA"/>
</dbReference>
<dbReference type="InterPro" id="IPR051803">
    <property type="entry name" value="TA_system_RelE-like_toxin"/>
</dbReference>
<comment type="similarity">
    <text evidence="1">Belongs to the RelE toxin family.</text>
</comment>
<protein>
    <recommendedName>
        <fullName evidence="4">Plasmid stabilization system protein</fullName>
    </recommendedName>
</protein>
<evidence type="ECO:0000256" key="1">
    <source>
        <dbReference type="ARBA" id="ARBA00006226"/>
    </source>
</evidence>
<name>E6QQG8_9ZZZZ</name>
<dbReference type="InterPro" id="IPR035093">
    <property type="entry name" value="RelE/ParE_toxin_dom_sf"/>
</dbReference>